<gene>
    <name evidence="2" type="ORF">CHLRE_12g557650v5</name>
</gene>
<feature type="region of interest" description="Disordered" evidence="1">
    <location>
        <begin position="166"/>
        <end position="218"/>
    </location>
</feature>
<evidence type="ECO:0000256" key="1">
    <source>
        <dbReference type="SAM" id="MobiDB-lite"/>
    </source>
</evidence>
<evidence type="ECO:0000313" key="3">
    <source>
        <dbReference type="Proteomes" id="UP000006906"/>
    </source>
</evidence>
<protein>
    <recommendedName>
        <fullName evidence="4">F-box domain-containing protein</fullName>
    </recommendedName>
</protein>
<dbReference type="Gramene" id="PNW75857">
    <property type="protein sequence ID" value="PNW75857"/>
    <property type="gene ID" value="CHLRE_12g557650v5"/>
</dbReference>
<feature type="compositionally biased region" description="Low complexity" evidence="1">
    <location>
        <begin position="1398"/>
        <end position="1407"/>
    </location>
</feature>
<feature type="compositionally biased region" description="Low complexity" evidence="1">
    <location>
        <begin position="688"/>
        <end position="699"/>
    </location>
</feature>
<proteinExistence type="predicted"/>
<accession>A0A2K3D5R1</accession>
<dbReference type="SUPFAM" id="SSF81383">
    <property type="entry name" value="F-box domain"/>
    <property type="match status" value="1"/>
</dbReference>
<reference evidence="2 3" key="1">
    <citation type="journal article" date="2007" name="Science">
        <title>The Chlamydomonas genome reveals the evolution of key animal and plant functions.</title>
        <authorList>
            <person name="Merchant S.S."/>
            <person name="Prochnik S.E."/>
            <person name="Vallon O."/>
            <person name="Harris E.H."/>
            <person name="Karpowicz S.J."/>
            <person name="Witman G.B."/>
            <person name="Terry A."/>
            <person name="Salamov A."/>
            <person name="Fritz-Laylin L.K."/>
            <person name="Marechal-Drouard L."/>
            <person name="Marshall W.F."/>
            <person name="Qu L.H."/>
            <person name="Nelson D.R."/>
            <person name="Sanderfoot A.A."/>
            <person name="Spalding M.H."/>
            <person name="Kapitonov V.V."/>
            <person name="Ren Q."/>
            <person name="Ferris P."/>
            <person name="Lindquist E."/>
            <person name="Shapiro H."/>
            <person name="Lucas S.M."/>
            <person name="Grimwood J."/>
            <person name="Schmutz J."/>
            <person name="Cardol P."/>
            <person name="Cerutti H."/>
            <person name="Chanfreau G."/>
            <person name="Chen C.L."/>
            <person name="Cognat V."/>
            <person name="Croft M.T."/>
            <person name="Dent R."/>
            <person name="Dutcher S."/>
            <person name="Fernandez E."/>
            <person name="Fukuzawa H."/>
            <person name="Gonzalez-Ballester D."/>
            <person name="Gonzalez-Halphen D."/>
            <person name="Hallmann A."/>
            <person name="Hanikenne M."/>
            <person name="Hippler M."/>
            <person name="Inwood W."/>
            <person name="Jabbari K."/>
            <person name="Kalanon M."/>
            <person name="Kuras R."/>
            <person name="Lefebvre P.A."/>
            <person name="Lemaire S.D."/>
            <person name="Lobanov A.V."/>
            <person name="Lohr M."/>
            <person name="Manuell A."/>
            <person name="Meier I."/>
            <person name="Mets L."/>
            <person name="Mittag M."/>
            <person name="Mittelmeier T."/>
            <person name="Moroney J.V."/>
            <person name="Moseley J."/>
            <person name="Napoli C."/>
            <person name="Nedelcu A.M."/>
            <person name="Niyogi K."/>
            <person name="Novoselov S.V."/>
            <person name="Paulsen I.T."/>
            <person name="Pazour G."/>
            <person name="Purton S."/>
            <person name="Ral J.P."/>
            <person name="Riano-Pachon D.M."/>
            <person name="Riekhof W."/>
            <person name="Rymarquis L."/>
            <person name="Schroda M."/>
            <person name="Stern D."/>
            <person name="Umen J."/>
            <person name="Willows R."/>
            <person name="Wilson N."/>
            <person name="Zimmer S.L."/>
            <person name="Allmer J."/>
            <person name="Balk J."/>
            <person name="Bisova K."/>
            <person name="Chen C.J."/>
            <person name="Elias M."/>
            <person name="Gendler K."/>
            <person name="Hauser C."/>
            <person name="Lamb M.R."/>
            <person name="Ledford H."/>
            <person name="Long J.C."/>
            <person name="Minagawa J."/>
            <person name="Page M.D."/>
            <person name="Pan J."/>
            <person name="Pootakham W."/>
            <person name="Roje S."/>
            <person name="Rose A."/>
            <person name="Stahlberg E."/>
            <person name="Terauchi A.M."/>
            <person name="Yang P."/>
            <person name="Ball S."/>
            <person name="Bowler C."/>
            <person name="Dieckmann C.L."/>
            <person name="Gladyshev V.N."/>
            <person name="Green P."/>
            <person name="Jorgensen R."/>
            <person name="Mayfield S."/>
            <person name="Mueller-Roeber B."/>
            <person name="Rajamani S."/>
            <person name="Sayre R.T."/>
            <person name="Brokstein P."/>
            <person name="Dubchak I."/>
            <person name="Goodstein D."/>
            <person name="Hornick L."/>
            <person name="Huang Y.W."/>
            <person name="Jhaveri J."/>
            <person name="Luo Y."/>
            <person name="Martinez D."/>
            <person name="Ngau W.C."/>
            <person name="Otillar B."/>
            <person name="Poliakov A."/>
            <person name="Porter A."/>
            <person name="Szajkowski L."/>
            <person name="Werner G."/>
            <person name="Zhou K."/>
            <person name="Grigoriev I.V."/>
            <person name="Rokhsar D.S."/>
            <person name="Grossman A.R."/>
        </authorList>
    </citation>
    <scope>NUCLEOTIDE SEQUENCE [LARGE SCALE GENOMIC DNA]</scope>
    <source>
        <strain evidence="3">CC-503</strain>
    </source>
</reference>
<feature type="region of interest" description="Disordered" evidence="1">
    <location>
        <begin position="637"/>
        <end position="699"/>
    </location>
</feature>
<dbReference type="KEGG" id="cre:CHLRE_12g557650v5"/>
<feature type="compositionally biased region" description="Low complexity" evidence="1">
    <location>
        <begin position="194"/>
        <end position="218"/>
    </location>
</feature>
<feature type="compositionally biased region" description="Low complexity" evidence="1">
    <location>
        <begin position="482"/>
        <end position="492"/>
    </location>
</feature>
<feature type="region of interest" description="Disordered" evidence="1">
    <location>
        <begin position="1025"/>
        <end position="1046"/>
    </location>
</feature>
<dbReference type="EMBL" id="CM008973">
    <property type="protein sequence ID" value="PNW75857.1"/>
    <property type="molecule type" value="Genomic_DNA"/>
</dbReference>
<organism evidence="2 3">
    <name type="scientific">Chlamydomonas reinhardtii</name>
    <name type="common">Chlamydomonas smithii</name>
    <dbReference type="NCBI Taxonomy" id="3055"/>
    <lineage>
        <taxon>Eukaryota</taxon>
        <taxon>Viridiplantae</taxon>
        <taxon>Chlorophyta</taxon>
        <taxon>core chlorophytes</taxon>
        <taxon>Chlorophyceae</taxon>
        <taxon>CS clade</taxon>
        <taxon>Chlamydomonadales</taxon>
        <taxon>Chlamydomonadaceae</taxon>
        <taxon>Chlamydomonas</taxon>
    </lineage>
</organism>
<dbReference type="RefSeq" id="XP_042918879.1">
    <property type="nucleotide sequence ID" value="XM_043069124.1"/>
</dbReference>
<feature type="region of interest" description="Disordered" evidence="1">
    <location>
        <begin position="482"/>
        <end position="514"/>
    </location>
</feature>
<dbReference type="Proteomes" id="UP000006906">
    <property type="component" value="Chromosome 12"/>
</dbReference>
<feature type="compositionally biased region" description="Acidic residues" evidence="1">
    <location>
        <begin position="638"/>
        <end position="687"/>
    </location>
</feature>
<name>A0A2K3D5R1_CHLRE</name>
<dbReference type="InParanoid" id="A0A2K3D5R1"/>
<evidence type="ECO:0008006" key="4">
    <source>
        <dbReference type="Google" id="ProtNLM"/>
    </source>
</evidence>
<evidence type="ECO:0000313" key="2">
    <source>
        <dbReference type="EMBL" id="PNW75857.1"/>
    </source>
</evidence>
<feature type="compositionally biased region" description="Basic and acidic residues" evidence="1">
    <location>
        <begin position="1036"/>
        <end position="1046"/>
    </location>
</feature>
<dbReference type="GeneID" id="66055853"/>
<feature type="region of interest" description="Disordered" evidence="1">
    <location>
        <begin position="1397"/>
        <end position="1421"/>
    </location>
</feature>
<feature type="compositionally biased region" description="Low complexity" evidence="1">
    <location>
        <begin position="170"/>
        <end position="180"/>
    </location>
</feature>
<sequence length="1565" mass="155331">MNGLGMPQTEPPAPELPALVLQVVGSCLPPRAAAQCRLVCRQWRSAFAGSIDCLYLQVYLDAEVTDRHIAAAAAAFPAATRATLLLPNCSYARCNPYDSCGGVSAARTALGRRSNAANEARRRALLPSAAAAGAAGAGGGAGAALAAAAGQELGEAGEQGRLNGQEAGEADAASMSGQSDSSEEGGGDTGADGGQCATSDARANAGASAGSASDPALPAAHTAQVLPPAPPLPPPLSPLEVGRLACEAALGSVRRHLPGLVGLRLGHAQRPPPRLGPHAALAQSLRHPELAAAAASATASTSTGEPGAAASPAGQQPQQPLQPQCYPGYRLDSAAHATPAALAASHWSYPASLVPAEGAAAWPQPQHTVSQHAAEQAVAAAHRSALDLTPLLLPSAQQDEAAAAVAVAAAAAGAGDGAAGGAEGREEAAVAGNAVKGGKAPPSSWATSAPLPRLTSLAELDLRCAAAVGALAPLSSLGSSSGGELNSGYGSSNHAAHGSNNGNLPADGRQQQQQQALPLPALTALTVLQLREGGQLPAIRALGGRLRALDLWCNEGSSLADLAYWTSAAPQRIRRGLPLLASGLTRLTRLVLRELAAQVEPPAALTCLCSLPLLGSLTAEVLYVDPWRQLAELAEQLAGDEEEAEEEEESEGEEEEEQSEEGSESGSESEEESDGGEVVEESEELGSSEEGLVAPAAAARAREGSAARLPPAARAREMEFCFSRGPQLELSGVSAGAGGGVNGADFAAAVAATQAAATPSPADAAAAAAAGSAASPSVATGSAGPAPAVAPASAAIAAIAAAAAAAELAALAVALGPGRAEHIRAVLERGSGALQEMAPMDLFSCFAGGSSNGSSNGSSSAAAGAAGGSGSSRVGLTELDVTFVGCGLLPGCWAGVEALGGSLRRLALRVGRSAEEERLVARLLQRLAPAASSSSTVSSGWLPGAFRVTSLSALPHLTHLDLDTPLCPRLAARLLRLAPPPQPPEALSQPPVQPPPESTLKLQQPTLQLRLESLQLYGVHDVEVEASPQPQPLQTAERKSAGHDARTELTTPLPLAPAASATAMMRKLHLDGDLSAVAAALAGGALVGVTGHEGCSSPAGLLLPRLAELRLAHRPAGRPAAATAWLLLPWRALPPSLEQLHLEGLDMRLQPLTASSYVSSSSSGGNRGGEAGHQRQLLLPRLQRLQLRHCAAELGQLRACPLEELAVAAAWLLLPGSNGAENSGAAPVAAVAVAPAVAAAPWDVAAQLAAVRSQPWTPRLRSLSLQLCAAPRGATRLSPGSCDAQTPATAAAAPACGGAGAAAVAAAATPGATAAMPGLERLSVTWELAALVDPDALPFWTSESRWAAPPADPDLYGGGSAAPPPVGLTPRAARALLEGLLPPGAVSAVGGGGGGGAACASASASPGGAEGSGSGRSTAPAGAAPVLRSLELYIGDVGGGADGGGGGGGSEGGLSVEELLWLARLRSMRRLRLVLCVSESGGDTGAATGTIKSSHTHDAAAATTAGAAGGPDVAAPPPACAPAGVHAAAPAAAGPTSAWLHAELGELLLAALPYCQTQVVQVRVP</sequence>
<dbReference type="InterPro" id="IPR036047">
    <property type="entry name" value="F-box-like_dom_sf"/>
</dbReference>
<dbReference type="OrthoDB" id="542064at2759"/>
<keyword evidence="3" id="KW-1185">Reference proteome</keyword>
<feature type="region of interest" description="Disordered" evidence="1">
    <location>
        <begin position="291"/>
        <end position="327"/>
    </location>
</feature>
<feature type="region of interest" description="Disordered" evidence="1">
    <location>
        <begin position="978"/>
        <end position="1000"/>
    </location>
</feature>